<protein>
    <submittedName>
        <fullName evidence="6">DegT/DnrJ/EryC1/StrS family aminotransferase</fullName>
    </submittedName>
    <submittedName>
        <fullName evidence="7">Putative aminotransferase</fullName>
        <ecNumber evidence="7">2.6.1.-</ecNumber>
    </submittedName>
</protein>
<feature type="active site" description="Proton acceptor" evidence="3">
    <location>
        <position position="180"/>
    </location>
</feature>
<dbReference type="Pfam" id="PF01041">
    <property type="entry name" value="DegT_DnrJ_EryC1"/>
    <property type="match status" value="2"/>
</dbReference>
<dbReference type="EMBL" id="UAUF01000014">
    <property type="protein sequence ID" value="SPZ12794.1"/>
    <property type="molecule type" value="Genomic_DNA"/>
</dbReference>
<dbReference type="EMBL" id="JADMCD010000006">
    <property type="protein sequence ID" value="MBF8641565.1"/>
    <property type="molecule type" value="Genomic_DNA"/>
</dbReference>
<dbReference type="GO" id="GO:0008483">
    <property type="term" value="F:transaminase activity"/>
    <property type="evidence" value="ECO:0007669"/>
    <property type="project" value="UniProtKB-KW"/>
</dbReference>
<organism evidence="7 8">
    <name type="scientific">Pseudomonas luteola</name>
    <dbReference type="NCBI Taxonomy" id="47886"/>
    <lineage>
        <taxon>Bacteria</taxon>
        <taxon>Pseudomonadati</taxon>
        <taxon>Pseudomonadota</taxon>
        <taxon>Gammaproteobacteria</taxon>
        <taxon>Pseudomonadales</taxon>
        <taxon>Pseudomonadaceae</taxon>
        <taxon>Pseudomonas</taxon>
    </lineage>
</organism>
<evidence type="ECO:0000313" key="8">
    <source>
        <dbReference type="Proteomes" id="UP000250443"/>
    </source>
</evidence>
<sequence>MKPLPRKAYFDAPPTAGLPLRLRDLLPGGERNLSTALARFLGVEHVQLESSGTAAMVIALTALKRLSPARTTVIVPAYTCPLVALAVVQCGLELQLCDLKPDSLDLDPLMLETLCNEQTLAVVPTHLCGRISDIDPALECARAVGAWVIEDAAQGLGSRVGGHSIGTRSDIAFFSLAVGKGLTIFEGGALIAREETIRQALRHASQALAHPKPWLEFKRSVELLGYAALYRPAGLRLAYGLPLRRALKKGDWVAAADEYFSLPITLHQVGSWRQAVGVRALKRLPDFLAQQRMQAELRLKRLRTLSGLVPLVGHEGEGSWPVLLVLMPSREARDSVLEALWGNGYGLSIPFVHALPDYHYLNTTLTYKPPVECQEARRLADRILAISNSPWLSEADFDVVYGGIEEACHAERMTRS</sequence>
<keyword evidence="1 4" id="KW-0663">Pyridoxal phosphate</keyword>
<dbReference type="GO" id="GO:0030170">
    <property type="term" value="F:pyridoxal phosphate binding"/>
    <property type="evidence" value="ECO:0007669"/>
    <property type="project" value="TreeGrafter"/>
</dbReference>
<dbReference type="PANTHER" id="PTHR30244:SF34">
    <property type="entry name" value="DTDP-4-AMINO-4,6-DIDEOXYGALACTOSE TRANSAMINASE"/>
    <property type="match status" value="1"/>
</dbReference>
<dbReference type="InterPro" id="IPR000653">
    <property type="entry name" value="DegT/StrS_aminotransferase"/>
</dbReference>
<dbReference type="AlphaFoldDB" id="A0A2X2D0F6"/>
<evidence type="ECO:0000313" key="9">
    <source>
        <dbReference type="Proteomes" id="UP000626180"/>
    </source>
</evidence>
<dbReference type="GO" id="GO:0000271">
    <property type="term" value="P:polysaccharide biosynthetic process"/>
    <property type="evidence" value="ECO:0007669"/>
    <property type="project" value="TreeGrafter"/>
</dbReference>
<name>A0A2X2D0F6_PSELU</name>
<comment type="similarity">
    <text evidence="2 5">Belongs to the DegT/DnrJ/EryC1 family.</text>
</comment>
<dbReference type="Proteomes" id="UP000250443">
    <property type="component" value="Unassembled WGS sequence"/>
</dbReference>
<evidence type="ECO:0000256" key="5">
    <source>
        <dbReference type="RuleBase" id="RU004508"/>
    </source>
</evidence>
<dbReference type="Proteomes" id="UP000626180">
    <property type="component" value="Unassembled WGS sequence"/>
</dbReference>
<accession>A0A2X2D0F6</accession>
<dbReference type="InterPro" id="IPR015421">
    <property type="entry name" value="PyrdxlP-dep_Trfase_major"/>
</dbReference>
<evidence type="ECO:0000256" key="1">
    <source>
        <dbReference type="ARBA" id="ARBA00022898"/>
    </source>
</evidence>
<keyword evidence="9" id="KW-1185">Reference proteome</keyword>
<dbReference type="SUPFAM" id="SSF53383">
    <property type="entry name" value="PLP-dependent transferases"/>
    <property type="match status" value="1"/>
</dbReference>
<gene>
    <name evidence="7" type="primary">btrR</name>
    <name evidence="6" type="ORF">IRZ65_12840</name>
    <name evidence="7" type="ORF">NCTC11842_04673</name>
</gene>
<evidence type="ECO:0000313" key="6">
    <source>
        <dbReference type="EMBL" id="MBF8641565.1"/>
    </source>
</evidence>
<dbReference type="Gene3D" id="3.40.640.10">
    <property type="entry name" value="Type I PLP-dependent aspartate aminotransferase-like (Major domain)"/>
    <property type="match status" value="1"/>
</dbReference>
<dbReference type="Gene3D" id="3.90.1150.10">
    <property type="entry name" value="Aspartate Aminotransferase, domain 1"/>
    <property type="match status" value="1"/>
</dbReference>
<dbReference type="RefSeq" id="WP_010796410.1">
    <property type="nucleotide sequence ID" value="NZ_FQYS01000008.1"/>
</dbReference>
<dbReference type="PANTHER" id="PTHR30244">
    <property type="entry name" value="TRANSAMINASE"/>
    <property type="match status" value="1"/>
</dbReference>
<keyword evidence="7" id="KW-0808">Transferase</keyword>
<proteinExistence type="inferred from homology"/>
<keyword evidence="7" id="KW-0032">Aminotransferase</keyword>
<dbReference type="InterPro" id="IPR015424">
    <property type="entry name" value="PyrdxlP-dep_Trfase"/>
</dbReference>
<dbReference type="PIRSF" id="PIRSF000390">
    <property type="entry name" value="PLP_StrS"/>
    <property type="match status" value="1"/>
</dbReference>
<dbReference type="EC" id="2.6.1.-" evidence="7"/>
<reference evidence="7 8" key="1">
    <citation type="submission" date="2018-06" db="EMBL/GenBank/DDBJ databases">
        <authorList>
            <consortium name="Pathogen Informatics"/>
            <person name="Doyle S."/>
        </authorList>
    </citation>
    <scope>NUCLEOTIDE SEQUENCE [LARGE SCALE GENOMIC DNA]</scope>
    <source>
        <strain evidence="7 8">NCTC11842</strain>
    </source>
</reference>
<reference evidence="6 9" key="2">
    <citation type="submission" date="2020-10" db="EMBL/GenBank/DDBJ databases">
        <title>Genome sequences of Pseudomonas isolates.</title>
        <authorList>
            <person name="Wessels L."/>
            <person name="Reich F."/>
            <person name="Hammerl J."/>
        </authorList>
    </citation>
    <scope>NUCLEOTIDE SEQUENCE [LARGE SCALE GENOMIC DNA]</scope>
    <source>
        <strain evidence="6 9">20-MO00624-0</strain>
    </source>
</reference>
<evidence type="ECO:0000313" key="7">
    <source>
        <dbReference type="EMBL" id="SPZ12794.1"/>
    </source>
</evidence>
<dbReference type="InterPro" id="IPR015422">
    <property type="entry name" value="PyrdxlP-dep_Trfase_small"/>
</dbReference>
<evidence type="ECO:0000256" key="4">
    <source>
        <dbReference type="PIRSR" id="PIRSR000390-2"/>
    </source>
</evidence>
<evidence type="ECO:0000256" key="2">
    <source>
        <dbReference type="ARBA" id="ARBA00037999"/>
    </source>
</evidence>
<feature type="modified residue" description="N6-(pyridoxal phosphate)lysine" evidence="4">
    <location>
        <position position="180"/>
    </location>
</feature>
<evidence type="ECO:0000256" key="3">
    <source>
        <dbReference type="PIRSR" id="PIRSR000390-1"/>
    </source>
</evidence>